<evidence type="ECO:0000313" key="1">
    <source>
        <dbReference type="EMBL" id="HIR69705.1"/>
    </source>
</evidence>
<proteinExistence type="predicted"/>
<dbReference type="InterPro" id="IPR010982">
    <property type="entry name" value="Lambda_DNA-bd_dom_sf"/>
</dbReference>
<dbReference type="Proteomes" id="UP000823912">
    <property type="component" value="Unassembled WGS sequence"/>
</dbReference>
<reference evidence="1" key="1">
    <citation type="submission" date="2020-10" db="EMBL/GenBank/DDBJ databases">
        <authorList>
            <person name="Gilroy R."/>
        </authorList>
    </citation>
    <scope>NUCLEOTIDE SEQUENCE</scope>
    <source>
        <strain evidence="1">ChiSjej5B23-6657</strain>
    </source>
</reference>
<protein>
    <submittedName>
        <fullName evidence="1">Helix-turn-helix transcriptional regulator</fullName>
    </submittedName>
</protein>
<dbReference type="SUPFAM" id="SSF47413">
    <property type="entry name" value="lambda repressor-like DNA-binding domains"/>
    <property type="match status" value="1"/>
</dbReference>
<accession>A0A9D1E7G2</accession>
<reference evidence="1" key="2">
    <citation type="journal article" date="2021" name="PeerJ">
        <title>Extensive microbial diversity within the chicken gut microbiome revealed by metagenomics and culture.</title>
        <authorList>
            <person name="Gilroy R."/>
            <person name="Ravi A."/>
            <person name="Getino M."/>
            <person name="Pursley I."/>
            <person name="Horton D.L."/>
            <person name="Alikhan N.F."/>
            <person name="Baker D."/>
            <person name="Gharbi K."/>
            <person name="Hall N."/>
            <person name="Watson M."/>
            <person name="Adriaenssens E.M."/>
            <person name="Foster-Nyarko E."/>
            <person name="Jarju S."/>
            <person name="Secka A."/>
            <person name="Antonio M."/>
            <person name="Oren A."/>
            <person name="Chaudhuri R.R."/>
            <person name="La Ragione R."/>
            <person name="Hildebrand F."/>
            <person name="Pallen M.J."/>
        </authorList>
    </citation>
    <scope>NUCLEOTIDE SEQUENCE</scope>
    <source>
        <strain evidence="1">ChiSjej5B23-6657</strain>
    </source>
</reference>
<gene>
    <name evidence="1" type="ORF">IAA55_00295</name>
</gene>
<dbReference type="EMBL" id="DVHM01000005">
    <property type="protein sequence ID" value="HIR69705.1"/>
    <property type="molecule type" value="Genomic_DNA"/>
</dbReference>
<organism evidence="1 2">
    <name type="scientific">Candidatus Pullilachnospira gallistercoris</name>
    <dbReference type="NCBI Taxonomy" id="2840911"/>
    <lineage>
        <taxon>Bacteria</taxon>
        <taxon>Bacillati</taxon>
        <taxon>Bacillota</taxon>
        <taxon>Clostridia</taxon>
        <taxon>Lachnospirales</taxon>
        <taxon>Lachnospiraceae</taxon>
        <taxon>Lachnospiraceae incertae sedis</taxon>
        <taxon>Candidatus Pullilachnospira</taxon>
    </lineage>
</organism>
<dbReference type="Gene3D" id="1.10.260.40">
    <property type="entry name" value="lambda repressor-like DNA-binding domains"/>
    <property type="match status" value="1"/>
</dbReference>
<sequence length="108" mass="12284">MKNEKIAKVLKESRKRNRLSVGDVVTRLADHSCKVAEKTVYGWESGQAQPDADTLLLLCEIYRINDILGAFGYTEDEPLQITAFEQDLIIRLRAHPEMLPAVKKLLDM</sequence>
<dbReference type="AlphaFoldDB" id="A0A9D1E7G2"/>
<comment type="caution">
    <text evidence="1">The sequence shown here is derived from an EMBL/GenBank/DDBJ whole genome shotgun (WGS) entry which is preliminary data.</text>
</comment>
<evidence type="ECO:0000313" key="2">
    <source>
        <dbReference type="Proteomes" id="UP000823912"/>
    </source>
</evidence>
<dbReference type="GO" id="GO:0003677">
    <property type="term" value="F:DNA binding"/>
    <property type="evidence" value="ECO:0007669"/>
    <property type="project" value="InterPro"/>
</dbReference>
<name>A0A9D1E7G2_9FIRM</name>